<comment type="caution">
    <text evidence="10">The sequence shown here is derived from an EMBL/GenBank/DDBJ whole genome shotgun (WGS) entry which is preliminary data.</text>
</comment>
<keyword evidence="11" id="KW-1185">Reference proteome</keyword>
<dbReference type="GO" id="GO:0005634">
    <property type="term" value="C:nucleus"/>
    <property type="evidence" value="ECO:0007669"/>
    <property type="project" value="UniProtKB-SubCell"/>
</dbReference>
<evidence type="ECO:0000256" key="7">
    <source>
        <dbReference type="ARBA" id="ARBA00023242"/>
    </source>
</evidence>
<dbReference type="PANTHER" id="PTHR41391">
    <property type="entry name" value="RESTRICTION OF TELOMERE CAPPING PROTEIN 4"/>
    <property type="match status" value="1"/>
</dbReference>
<sequence>DDIEFAKINDNNTVITFIDDNQDSESIDDQGSESIVDDDQSSESIDDDQDQFEICWFHTAEATIVPDGLSKNYSKVIDFDQLPEHVKNLYPELWKIVTKKTESTFRNTAIENRAARTPLMEKFEKFQPDYYGFKEMYIILRTLRTLFVESKKLFSNMIFPLSPMEYLAEVLVPETAIRLIAQDRNISLLESAEIMKDSTNFGMYIHDVEENNIYEIIDNSLL</sequence>
<keyword evidence="6" id="KW-0963">Cytoplasm</keyword>
<dbReference type="InterPro" id="IPR028094">
    <property type="entry name" value="RTC4_C"/>
</dbReference>
<comment type="similarity">
    <text evidence="4">Belongs to the RTC4 family.</text>
</comment>
<dbReference type="GO" id="GO:0005737">
    <property type="term" value="C:cytoplasm"/>
    <property type="evidence" value="ECO:0007669"/>
    <property type="project" value="UniProtKB-SubCell"/>
</dbReference>
<dbReference type="Pfam" id="PF14474">
    <property type="entry name" value="RTC4"/>
    <property type="match status" value="1"/>
</dbReference>
<reference evidence="10" key="1">
    <citation type="submission" date="2021-06" db="EMBL/GenBank/DDBJ databases">
        <authorList>
            <person name="Kallberg Y."/>
            <person name="Tangrot J."/>
            <person name="Rosling A."/>
        </authorList>
    </citation>
    <scope>NUCLEOTIDE SEQUENCE</scope>
    <source>
        <strain evidence="10">MA453B</strain>
    </source>
</reference>
<feature type="region of interest" description="Disordered" evidence="8">
    <location>
        <begin position="22"/>
        <end position="45"/>
    </location>
</feature>
<gene>
    <name evidence="10" type="ORF">DERYTH_LOCUS7856</name>
</gene>
<evidence type="ECO:0000256" key="3">
    <source>
        <dbReference type="ARBA" id="ARBA00004496"/>
    </source>
</evidence>
<dbReference type="AlphaFoldDB" id="A0A9N9GIV6"/>
<evidence type="ECO:0000313" key="10">
    <source>
        <dbReference type="EMBL" id="CAG8605266.1"/>
    </source>
</evidence>
<evidence type="ECO:0000256" key="2">
    <source>
        <dbReference type="ARBA" id="ARBA00004123"/>
    </source>
</evidence>
<keyword evidence="7" id="KW-0539">Nucleus</keyword>
<dbReference type="EMBL" id="CAJVPY010003906">
    <property type="protein sequence ID" value="CAG8605266.1"/>
    <property type="molecule type" value="Genomic_DNA"/>
</dbReference>
<dbReference type="SMART" id="SM01312">
    <property type="entry name" value="RTC4"/>
    <property type="match status" value="1"/>
</dbReference>
<comment type="subcellular location">
    <subcellularLocation>
        <location evidence="3">Cytoplasm</location>
    </subcellularLocation>
    <subcellularLocation>
        <location evidence="2">Nucleus</location>
    </subcellularLocation>
</comment>
<evidence type="ECO:0000256" key="4">
    <source>
        <dbReference type="ARBA" id="ARBA00009461"/>
    </source>
</evidence>
<feature type="domain" description="Restriction of telomere capping protein 4 C-terminal" evidence="9">
    <location>
        <begin position="96"/>
        <end position="208"/>
    </location>
</feature>
<dbReference type="OrthoDB" id="128308at2759"/>
<evidence type="ECO:0000256" key="6">
    <source>
        <dbReference type="ARBA" id="ARBA00022490"/>
    </source>
</evidence>
<feature type="non-terminal residue" evidence="10">
    <location>
        <position position="222"/>
    </location>
</feature>
<evidence type="ECO:0000313" key="11">
    <source>
        <dbReference type="Proteomes" id="UP000789405"/>
    </source>
</evidence>
<protein>
    <recommendedName>
        <fullName evidence="5">Restriction of telomere capping protein 4</fullName>
    </recommendedName>
</protein>
<accession>A0A9N9GIV6</accession>
<organism evidence="10 11">
    <name type="scientific">Dentiscutata erythropus</name>
    <dbReference type="NCBI Taxonomy" id="1348616"/>
    <lineage>
        <taxon>Eukaryota</taxon>
        <taxon>Fungi</taxon>
        <taxon>Fungi incertae sedis</taxon>
        <taxon>Mucoromycota</taxon>
        <taxon>Glomeromycotina</taxon>
        <taxon>Glomeromycetes</taxon>
        <taxon>Diversisporales</taxon>
        <taxon>Gigasporaceae</taxon>
        <taxon>Dentiscutata</taxon>
    </lineage>
</organism>
<evidence type="ECO:0000256" key="5">
    <source>
        <dbReference type="ARBA" id="ARBA00015162"/>
    </source>
</evidence>
<dbReference type="PANTHER" id="PTHR41391:SF1">
    <property type="entry name" value="RESTRICTION OF TELOMERE CAPPING PROTEIN 4"/>
    <property type="match status" value="1"/>
</dbReference>
<dbReference type="InterPro" id="IPR039024">
    <property type="entry name" value="RTC4"/>
</dbReference>
<proteinExistence type="inferred from homology"/>
<evidence type="ECO:0000256" key="8">
    <source>
        <dbReference type="SAM" id="MobiDB-lite"/>
    </source>
</evidence>
<evidence type="ECO:0000256" key="1">
    <source>
        <dbReference type="ARBA" id="ARBA00002738"/>
    </source>
</evidence>
<name>A0A9N9GIV6_9GLOM</name>
<dbReference type="Proteomes" id="UP000789405">
    <property type="component" value="Unassembled WGS sequence"/>
</dbReference>
<comment type="function">
    <text evidence="1">May be involved in a process influencing telomere capping.</text>
</comment>
<evidence type="ECO:0000259" key="9">
    <source>
        <dbReference type="SMART" id="SM01312"/>
    </source>
</evidence>